<protein>
    <recommendedName>
        <fullName evidence="3">Solute-binding protein family 3/N-terminal domain-containing protein</fullName>
    </recommendedName>
</protein>
<dbReference type="SUPFAM" id="SSF53850">
    <property type="entry name" value="Periplasmic binding protein-like II"/>
    <property type="match status" value="1"/>
</dbReference>
<dbReference type="AlphaFoldDB" id="A0A7J0BWT5"/>
<proteinExistence type="predicted"/>
<dbReference type="EMBL" id="BLVP01000008">
    <property type="protein sequence ID" value="GFM37635.1"/>
    <property type="molecule type" value="Genomic_DNA"/>
</dbReference>
<evidence type="ECO:0000313" key="5">
    <source>
        <dbReference type="Proteomes" id="UP000503820"/>
    </source>
</evidence>
<dbReference type="PANTHER" id="PTHR35936">
    <property type="entry name" value="MEMBRANE-BOUND LYTIC MUREIN TRANSGLYCOSYLASE F"/>
    <property type="match status" value="1"/>
</dbReference>
<dbReference type="PANTHER" id="PTHR35936:SF25">
    <property type="entry name" value="ABC TRANSPORTER SUBSTRATE-BINDING PROTEIN"/>
    <property type="match status" value="1"/>
</dbReference>
<gene>
    <name evidence="4" type="ORF">DSM19430T_23190</name>
</gene>
<feature type="signal peptide" evidence="2">
    <location>
        <begin position="1"/>
        <end position="23"/>
    </location>
</feature>
<sequence length="291" mass="32301">MRIAYVAAVCAVVLLLAAGPGRADNALQPLVTYTVPPQTPPSPSTLRFATLEWPPYISRELPGNGYVAHLLNEVFGAAGYRVELVFLPWQRAINALSDTSFAGYVPEYFDKTISEKQCLFSEGFPGGPLALVHRTGRSIALAPLEEMRHLRFGVVAGYVNFREFDDADYLFKDDAPDDMHNIRKLLAGRIDVIIGDAMVIQYLYRTHIAPGGNDLTILRPYLEDKPLHLCVNPRHPDAEVVQKVFAKGLETLRRNGRLQQLYDAFVQMCAPQNNGPNPAESQDVQACPPVR</sequence>
<dbReference type="Proteomes" id="UP000503820">
    <property type="component" value="Unassembled WGS sequence"/>
</dbReference>
<name>A0A7J0BWT5_9BACT</name>
<accession>A0A7J0BWT5</accession>
<evidence type="ECO:0000313" key="4">
    <source>
        <dbReference type="EMBL" id="GFM37635.1"/>
    </source>
</evidence>
<organism evidence="4 5">
    <name type="scientific">Desulfovibrio psychrotolerans</name>
    <dbReference type="NCBI Taxonomy" id="415242"/>
    <lineage>
        <taxon>Bacteria</taxon>
        <taxon>Pseudomonadati</taxon>
        <taxon>Thermodesulfobacteriota</taxon>
        <taxon>Desulfovibrionia</taxon>
        <taxon>Desulfovibrionales</taxon>
        <taxon>Desulfovibrionaceae</taxon>
        <taxon>Desulfovibrio</taxon>
    </lineage>
</organism>
<reference evidence="4 5" key="1">
    <citation type="submission" date="2020-05" db="EMBL/GenBank/DDBJ databases">
        <title>Draft genome sequence of Desulfovibrio psychrotolerans JS1T.</title>
        <authorList>
            <person name="Ueno A."/>
            <person name="Tamazawa S."/>
            <person name="Tamamura S."/>
            <person name="Murakami T."/>
            <person name="Kiyama T."/>
            <person name="Inomata H."/>
            <person name="Amano Y."/>
            <person name="Miyakawa K."/>
            <person name="Tamaki H."/>
            <person name="Naganuma T."/>
            <person name="Kaneko K."/>
        </authorList>
    </citation>
    <scope>NUCLEOTIDE SEQUENCE [LARGE SCALE GENOMIC DNA]</scope>
    <source>
        <strain evidence="4 5">JS1</strain>
    </source>
</reference>
<feature type="chain" id="PRO_5029673734" description="Solute-binding protein family 3/N-terminal domain-containing protein" evidence="2">
    <location>
        <begin position="24"/>
        <end position="291"/>
    </location>
</feature>
<dbReference type="Gene3D" id="3.40.190.10">
    <property type="entry name" value="Periplasmic binding protein-like II"/>
    <property type="match status" value="2"/>
</dbReference>
<dbReference type="InterPro" id="IPR001638">
    <property type="entry name" value="Solute-binding_3/MltF_N"/>
</dbReference>
<feature type="domain" description="Solute-binding protein family 3/N-terminal" evidence="3">
    <location>
        <begin position="53"/>
        <end position="266"/>
    </location>
</feature>
<evidence type="ECO:0000259" key="3">
    <source>
        <dbReference type="Pfam" id="PF00497"/>
    </source>
</evidence>
<comment type="caution">
    <text evidence="4">The sequence shown here is derived from an EMBL/GenBank/DDBJ whole genome shotgun (WGS) entry which is preliminary data.</text>
</comment>
<keyword evidence="5" id="KW-1185">Reference proteome</keyword>
<evidence type="ECO:0000256" key="1">
    <source>
        <dbReference type="ARBA" id="ARBA00022729"/>
    </source>
</evidence>
<evidence type="ECO:0000256" key="2">
    <source>
        <dbReference type="SAM" id="SignalP"/>
    </source>
</evidence>
<keyword evidence="1 2" id="KW-0732">Signal</keyword>
<dbReference type="Pfam" id="PF00497">
    <property type="entry name" value="SBP_bac_3"/>
    <property type="match status" value="1"/>
</dbReference>
<dbReference type="RefSeq" id="WP_174410210.1">
    <property type="nucleotide sequence ID" value="NZ_BLVP01000008.1"/>
</dbReference>